<dbReference type="InterPro" id="IPR001209">
    <property type="entry name" value="Ribosomal_uS14"/>
</dbReference>
<dbReference type="PROSITE" id="PS00527">
    <property type="entry name" value="RIBOSOMAL_S14"/>
    <property type="match status" value="1"/>
</dbReference>
<evidence type="ECO:0000256" key="5">
    <source>
        <dbReference type="ARBA" id="ARBA00035167"/>
    </source>
</evidence>
<dbReference type="Gene3D" id="1.10.287.1480">
    <property type="match status" value="1"/>
</dbReference>
<organism evidence="7 8">
    <name type="scientific">Tegillarca granosa</name>
    <name type="common">Malaysian cockle</name>
    <name type="synonym">Anadara granosa</name>
    <dbReference type="NCBI Taxonomy" id="220873"/>
    <lineage>
        <taxon>Eukaryota</taxon>
        <taxon>Metazoa</taxon>
        <taxon>Spiralia</taxon>
        <taxon>Lophotrochozoa</taxon>
        <taxon>Mollusca</taxon>
        <taxon>Bivalvia</taxon>
        <taxon>Autobranchia</taxon>
        <taxon>Pteriomorphia</taxon>
        <taxon>Arcoida</taxon>
        <taxon>Arcoidea</taxon>
        <taxon>Arcidae</taxon>
        <taxon>Tegillarca</taxon>
    </lineage>
</organism>
<dbReference type="SUPFAM" id="SSF57716">
    <property type="entry name" value="Glucocorticoid receptor-like (DNA-binding domain)"/>
    <property type="match status" value="1"/>
</dbReference>
<evidence type="ECO:0000256" key="3">
    <source>
        <dbReference type="ARBA" id="ARBA00022980"/>
    </source>
</evidence>
<evidence type="ECO:0000256" key="4">
    <source>
        <dbReference type="ARBA" id="ARBA00023274"/>
    </source>
</evidence>
<dbReference type="PANTHER" id="PTHR19836">
    <property type="entry name" value="30S RIBOSOMAL PROTEIN S14"/>
    <property type="match status" value="1"/>
</dbReference>
<dbReference type="PANTHER" id="PTHR19836:SF19">
    <property type="entry name" value="SMALL RIBOSOMAL SUBUNIT PROTEIN US14M"/>
    <property type="match status" value="1"/>
</dbReference>
<comment type="similarity">
    <text evidence="1">Belongs to the universal ribosomal protein uS14 family.</text>
</comment>
<gene>
    <name evidence="7" type="ORF">KUTeg_000225</name>
</gene>
<proteinExistence type="inferred from homology"/>
<comment type="subunit">
    <text evidence="2">Component of the 40S small ribosomal subunit.</text>
</comment>
<dbReference type="Pfam" id="PF00253">
    <property type="entry name" value="Ribosomal_S14"/>
    <property type="match status" value="1"/>
</dbReference>
<evidence type="ECO:0000256" key="1">
    <source>
        <dbReference type="ARBA" id="ARBA00009083"/>
    </source>
</evidence>
<evidence type="ECO:0000256" key="6">
    <source>
        <dbReference type="ARBA" id="ARBA00035455"/>
    </source>
</evidence>
<dbReference type="InterPro" id="IPR018271">
    <property type="entry name" value="Ribosomal_uS14_CS"/>
</dbReference>
<evidence type="ECO:0000313" key="8">
    <source>
        <dbReference type="Proteomes" id="UP001217089"/>
    </source>
</evidence>
<evidence type="ECO:0000256" key="2">
    <source>
        <dbReference type="ARBA" id="ARBA00011542"/>
    </source>
</evidence>
<reference evidence="7 8" key="1">
    <citation type="submission" date="2022-12" db="EMBL/GenBank/DDBJ databases">
        <title>Chromosome-level genome of Tegillarca granosa.</title>
        <authorList>
            <person name="Kim J."/>
        </authorList>
    </citation>
    <scope>NUCLEOTIDE SEQUENCE [LARGE SCALE GENOMIC DNA]</scope>
    <source>
        <strain evidence="7">Teg-2019</strain>
        <tissue evidence="7">Adductor muscle</tissue>
    </source>
</reference>
<sequence>MAAWRFCFGRTLNTCFNKIFPGGINAVTSNMNSDPVLLQQTRGIAAWQMRRDKRRRRTLEQYGPLRLRINSIRKNEILPKDLQEVADREIAALPKDSSLTRIVHRCLITGRPRGVVREFRISRIKWRILADYILVQQKDWYSTDTIGRVLGFSVETLNIMDDDYNAPAADDDDGNDAMIINLEK</sequence>
<name>A0ABQ9FWY2_TEGGR</name>
<keyword evidence="3" id="KW-0689">Ribosomal protein</keyword>
<keyword evidence="8" id="KW-1185">Reference proteome</keyword>
<protein>
    <recommendedName>
        <fullName evidence="5">Small ribosomal subunit protein uS14</fullName>
    </recommendedName>
    <alternativeName>
        <fullName evidence="6">40S ribosomal protein S29</fullName>
    </alternativeName>
</protein>
<dbReference type="Proteomes" id="UP001217089">
    <property type="component" value="Unassembled WGS sequence"/>
</dbReference>
<dbReference type="EMBL" id="JARBDR010000018">
    <property type="protein sequence ID" value="KAJ8321754.1"/>
    <property type="molecule type" value="Genomic_DNA"/>
</dbReference>
<accession>A0ABQ9FWY2</accession>
<keyword evidence="4" id="KW-0687">Ribonucleoprotein</keyword>
<comment type="caution">
    <text evidence="7">The sequence shown here is derived from an EMBL/GenBank/DDBJ whole genome shotgun (WGS) entry which is preliminary data.</text>
</comment>
<evidence type="ECO:0000313" key="7">
    <source>
        <dbReference type="EMBL" id="KAJ8321754.1"/>
    </source>
</evidence>